<sequence length="598" mass="69607">MWVGYNAKILKDDSRIQKIEYLTQINNSPTDPAVVKETMRRSLQIASECQKDFFSVTYDLAMAKIALRIQSAEDEFEKLFINFGPFHIMLSFMKAIGKFISGSGLTNILIDSEILASGSISSFLSGKHFNRCRKIHPLLSLALQNLHLERFLQQHDQDLENIKEYLKIFNEQQNDDPQITNENLKKLFNKYEEYKNETLNGRHGKTPQIYLMYTRLVEYYLQLEYSIRIGDFNLFVDTLPKITNVFFSMNHHNYARYMSIYWDKLINIETTHPGLLDDCQKSFMGIRRTIKPFSRIPVDLTLEQTINADAASKASGIVNITNSFSARQKWSITHSLRTSVISKVMEFCNMKSTDDITKDLKKSTINKSTKNLQVLMQLIKQYTNPFGLELSEDHLYNISKGNDYNPAFFRKGKKKPFSILKKNENFQEAFIQLLRIKNTELTTSNEVVQIIEEYVCRMYSLKTKNDLNKGRYELFEKGYKSKNDNEKILKQKIVGYDPSSLPPTKQELLQQIKRTVFICNIWCNAHMRCPTEKLPENFGWTIIDGKYEYYWFDGPQSPSFEELSSDLQESDITSEESETDEDDNDVSSEHLSDESDED</sequence>
<accession>A0A6J2K0K9</accession>
<dbReference type="InterPro" id="IPR046496">
    <property type="entry name" value="DUF6589"/>
</dbReference>
<protein>
    <submittedName>
        <fullName evidence="4">Uncharacterized protein LOC114247107 isoform X3</fullName>
    </submittedName>
</protein>
<feature type="domain" description="DUF6589" evidence="2">
    <location>
        <begin position="72"/>
        <end position="305"/>
    </location>
</feature>
<evidence type="ECO:0000313" key="4">
    <source>
        <dbReference type="RefSeq" id="XP_028035761.1"/>
    </source>
</evidence>
<dbReference type="Pfam" id="PF20231">
    <property type="entry name" value="DUF6589"/>
    <property type="match status" value="1"/>
</dbReference>
<feature type="region of interest" description="Disordered" evidence="1">
    <location>
        <begin position="560"/>
        <end position="598"/>
    </location>
</feature>
<proteinExistence type="predicted"/>
<keyword evidence="3" id="KW-1185">Reference proteome</keyword>
<organism evidence="3 4">
    <name type="scientific">Bombyx mandarina</name>
    <name type="common">Wild silk moth</name>
    <name type="synonym">Wild silkworm</name>
    <dbReference type="NCBI Taxonomy" id="7092"/>
    <lineage>
        <taxon>Eukaryota</taxon>
        <taxon>Metazoa</taxon>
        <taxon>Ecdysozoa</taxon>
        <taxon>Arthropoda</taxon>
        <taxon>Hexapoda</taxon>
        <taxon>Insecta</taxon>
        <taxon>Pterygota</taxon>
        <taxon>Neoptera</taxon>
        <taxon>Endopterygota</taxon>
        <taxon>Lepidoptera</taxon>
        <taxon>Glossata</taxon>
        <taxon>Ditrysia</taxon>
        <taxon>Bombycoidea</taxon>
        <taxon>Bombycidae</taxon>
        <taxon>Bombycinae</taxon>
        <taxon>Bombyx</taxon>
    </lineage>
</organism>
<evidence type="ECO:0000313" key="3">
    <source>
        <dbReference type="Proteomes" id="UP000504629"/>
    </source>
</evidence>
<dbReference type="OrthoDB" id="8060926at2759"/>
<dbReference type="PANTHER" id="PTHR47018:SF3">
    <property type="entry name" value="MYCBP-ASSOCIATED PROTEIN"/>
    <property type="match status" value="1"/>
</dbReference>
<reference evidence="4" key="1">
    <citation type="submission" date="2025-08" db="UniProtKB">
        <authorList>
            <consortium name="RefSeq"/>
        </authorList>
    </citation>
    <scope>IDENTIFICATION</scope>
    <source>
        <tissue evidence="4">Silk gland</tissue>
    </source>
</reference>
<evidence type="ECO:0000256" key="1">
    <source>
        <dbReference type="SAM" id="MobiDB-lite"/>
    </source>
</evidence>
<feature type="compositionally biased region" description="Basic and acidic residues" evidence="1">
    <location>
        <begin position="587"/>
        <end position="598"/>
    </location>
</feature>
<dbReference type="GeneID" id="114247107"/>
<dbReference type="RefSeq" id="XP_028035761.1">
    <property type="nucleotide sequence ID" value="XM_028179960.1"/>
</dbReference>
<gene>
    <name evidence="4" type="primary">LOC114247107</name>
</gene>
<evidence type="ECO:0000259" key="2">
    <source>
        <dbReference type="Pfam" id="PF20231"/>
    </source>
</evidence>
<dbReference type="Proteomes" id="UP000504629">
    <property type="component" value="Unplaced"/>
</dbReference>
<dbReference type="PANTHER" id="PTHR47018">
    <property type="entry name" value="CXC DOMAIN-CONTAINING PROTEIN-RELATED"/>
    <property type="match status" value="1"/>
</dbReference>
<dbReference type="AlphaFoldDB" id="A0A6J2K0K9"/>
<name>A0A6J2K0K9_BOMMA</name>
<feature type="compositionally biased region" description="Acidic residues" evidence="1">
    <location>
        <begin position="568"/>
        <end position="586"/>
    </location>
</feature>